<dbReference type="FunFam" id="3.20.20.360:FF:000001">
    <property type="entry name" value="Malate synthase"/>
    <property type="match status" value="1"/>
</dbReference>
<evidence type="ECO:0000256" key="5">
    <source>
        <dbReference type="ARBA" id="ARBA00022679"/>
    </source>
</evidence>
<feature type="active site" description="Proton acceptor" evidence="7">
    <location>
        <position position="171"/>
    </location>
</feature>
<evidence type="ECO:0000256" key="8">
    <source>
        <dbReference type="RuleBase" id="RU000555"/>
    </source>
</evidence>
<dbReference type="InterPro" id="IPR011076">
    <property type="entry name" value="Malate_synth_sf"/>
</dbReference>
<dbReference type="STRING" id="4829.A0A168NTN3"/>
<dbReference type="InterPro" id="IPR048356">
    <property type="entry name" value="MS_N"/>
</dbReference>
<dbReference type="Gene3D" id="1.20.1220.12">
    <property type="entry name" value="Malate synthase, domain III"/>
    <property type="match status" value="1"/>
</dbReference>
<keyword evidence="3 8" id="KW-0329">Glyoxylate bypass</keyword>
<dbReference type="Pfam" id="PF20656">
    <property type="entry name" value="MS_N"/>
    <property type="match status" value="1"/>
</dbReference>
<evidence type="ECO:0000256" key="6">
    <source>
        <dbReference type="ARBA" id="ARBA00047918"/>
    </source>
</evidence>
<dbReference type="InParanoid" id="A0A168NTN3"/>
<evidence type="ECO:0000313" key="12">
    <source>
        <dbReference type="EMBL" id="SAM01182.1"/>
    </source>
</evidence>
<dbReference type="AlphaFoldDB" id="A0A168NTN3"/>
<keyword evidence="13" id="KW-1185">Reference proteome</keyword>
<dbReference type="EMBL" id="LT553503">
    <property type="protein sequence ID" value="SAM01182.1"/>
    <property type="molecule type" value="Genomic_DNA"/>
</dbReference>
<dbReference type="Proteomes" id="UP000078561">
    <property type="component" value="Unassembled WGS sequence"/>
</dbReference>
<dbReference type="Gene3D" id="3.20.20.360">
    <property type="entry name" value="Malate synthase, domain 3"/>
    <property type="match status" value="1"/>
</dbReference>
<dbReference type="PROSITE" id="PS00510">
    <property type="entry name" value="MALATE_SYNTHASE"/>
    <property type="match status" value="1"/>
</dbReference>
<name>A0A168NTN3_ABSGL</name>
<dbReference type="InterPro" id="IPR006252">
    <property type="entry name" value="Malate_synthA"/>
</dbReference>
<feature type="active site" description="Proton donor" evidence="7">
    <location>
        <position position="452"/>
    </location>
</feature>
<dbReference type="Pfam" id="PF01274">
    <property type="entry name" value="MS_TIM-barrel"/>
    <property type="match status" value="1"/>
</dbReference>
<dbReference type="UniPathway" id="UPA00703">
    <property type="reaction ID" value="UER00720"/>
</dbReference>
<organism evidence="12">
    <name type="scientific">Absidia glauca</name>
    <name type="common">Pin mould</name>
    <dbReference type="NCBI Taxonomy" id="4829"/>
    <lineage>
        <taxon>Eukaryota</taxon>
        <taxon>Fungi</taxon>
        <taxon>Fungi incertae sedis</taxon>
        <taxon>Mucoromycota</taxon>
        <taxon>Mucoromycotina</taxon>
        <taxon>Mucoromycetes</taxon>
        <taxon>Mucorales</taxon>
        <taxon>Cunninghamellaceae</taxon>
        <taxon>Absidia</taxon>
    </lineage>
</organism>
<comment type="catalytic activity">
    <reaction evidence="6 8">
        <text>glyoxylate + acetyl-CoA + H2O = (S)-malate + CoA + H(+)</text>
        <dbReference type="Rhea" id="RHEA:18181"/>
        <dbReference type="ChEBI" id="CHEBI:15377"/>
        <dbReference type="ChEBI" id="CHEBI:15378"/>
        <dbReference type="ChEBI" id="CHEBI:15589"/>
        <dbReference type="ChEBI" id="CHEBI:36655"/>
        <dbReference type="ChEBI" id="CHEBI:57287"/>
        <dbReference type="ChEBI" id="CHEBI:57288"/>
        <dbReference type="EC" id="2.3.3.9"/>
    </reaction>
</comment>
<dbReference type="InterPro" id="IPR044856">
    <property type="entry name" value="Malate_synth_C_sf"/>
</dbReference>
<dbReference type="InterPro" id="IPR046363">
    <property type="entry name" value="MS_N_TIM-barrel_dom"/>
</dbReference>
<dbReference type="GO" id="GO:0004474">
    <property type="term" value="F:malate synthase activity"/>
    <property type="evidence" value="ECO:0007669"/>
    <property type="project" value="UniProtKB-EC"/>
</dbReference>
<dbReference type="Pfam" id="PF20659">
    <property type="entry name" value="MS_C"/>
    <property type="match status" value="1"/>
</dbReference>
<evidence type="ECO:0000259" key="11">
    <source>
        <dbReference type="Pfam" id="PF20659"/>
    </source>
</evidence>
<dbReference type="FunFam" id="1.20.1220.12:FF:000001">
    <property type="entry name" value="Malate synthase"/>
    <property type="match status" value="1"/>
</dbReference>
<evidence type="ECO:0000256" key="7">
    <source>
        <dbReference type="PIRSR" id="PIRSR001363-1"/>
    </source>
</evidence>
<dbReference type="InterPro" id="IPR048355">
    <property type="entry name" value="MS_C"/>
</dbReference>
<evidence type="ECO:0000313" key="13">
    <source>
        <dbReference type="Proteomes" id="UP000078561"/>
    </source>
</evidence>
<evidence type="ECO:0000259" key="9">
    <source>
        <dbReference type="Pfam" id="PF01274"/>
    </source>
</evidence>
<dbReference type="GO" id="GO:0006097">
    <property type="term" value="P:glyoxylate cycle"/>
    <property type="evidence" value="ECO:0007669"/>
    <property type="project" value="UniProtKB-UniPathway"/>
</dbReference>
<dbReference type="OrthoDB" id="186072at2759"/>
<accession>A0A168NTN3</accession>
<proteinExistence type="inferred from homology"/>
<sequence>MSASLLKSSVPGVSVIGKVTPEQGEILSPSALQFVATLHRIFNPTRKSLMQKRVLRQQEMDGGALPDFLPETAFIRNDPHWRAAVPAPGLQDRRVEITGPVDRKMVINALNAGTSTFMADFEDSSAPTWDNMIWGQYNLRDAVRETISFSNPNGKKYELRKDGKLATLIVRPRGWHMVEKHVLIDGEPCSASIIDFALYFFHNAKELIKRGKGPYFYLPKLESHLEARLWNDIFNVSQDMINIPRGTIRGTVLIETILAAFEMDEIIYELRDHSSGLNCGRWDYIFSFIKKLQNHPQYVLPDRAEVTMTVPFMDAYVRLLVQTCHKRGVHAMGGMSAFIPVKNDKQANDAVTKKVYDDKLREVQAGHDGTWVAHPGLVQIALDVFNEHMPQPNQIHVRRDDVVVKNTDLLDINFKGSVTEKGIRGNIQVGLEYMEAWLRGVGCVPIHGLMEDAATAEISRTQVGQQRKQLFQWAKHNTITAEGTRVTGQWLLQILDEETDKIRQKFGDKYSSTKFDAAKAAFATNVTGEKLDDFLTTLLYDDIVTTTQQARL</sequence>
<dbReference type="GO" id="GO:0005782">
    <property type="term" value="C:peroxisomal matrix"/>
    <property type="evidence" value="ECO:0007669"/>
    <property type="project" value="TreeGrafter"/>
</dbReference>
<reference evidence="12" key="1">
    <citation type="submission" date="2016-04" db="EMBL/GenBank/DDBJ databases">
        <authorList>
            <person name="Evans L.H."/>
            <person name="Alamgir A."/>
            <person name="Owens N."/>
            <person name="Weber N.D."/>
            <person name="Virtaneva K."/>
            <person name="Barbian K."/>
            <person name="Babar A."/>
            <person name="Rosenke K."/>
        </authorList>
    </citation>
    <scope>NUCLEOTIDE SEQUENCE [LARGE SCALE GENOMIC DNA]</scope>
    <source>
        <strain evidence="12">CBS 101.48</strain>
    </source>
</reference>
<dbReference type="PIRSF" id="PIRSF001363">
    <property type="entry name" value="Malate_synth"/>
    <property type="match status" value="1"/>
</dbReference>
<evidence type="ECO:0000259" key="10">
    <source>
        <dbReference type="Pfam" id="PF20656"/>
    </source>
</evidence>
<evidence type="ECO:0000256" key="2">
    <source>
        <dbReference type="ARBA" id="ARBA00012636"/>
    </source>
</evidence>
<dbReference type="InterPro" id="IPR001465">
    <property type="entry name" value="Malate_synthase_TIM"/>
</dbReference>
<evidence type="ECO:0000256" key="3">
    <source>
        <dbReference type="ARBA" id="ARBA00022435"/>
    </source>
</evidence>
<keyword evidence="4 8" id="KW-0816">Tricarboxylic acid cycle</keyword>
<comment type="similarity">
    <text evidence="1 8">Belongs to the malate synthase family.</text>
</comment>
<dbReference type="GO" id="GO:0006099">
    <property type="term" value="P:tricarboxylic acid cycle"/>
    <property type="evidence" value="ECO:0007669"/>
    <property type="project" value="UniProtKB-KW"/>
</dbReference>
<dbReference type="NCBIfam" id="TIGR01344">
    <property type="entry name" value="malate_syn_A"/>
    <property type="match status" value="1"/>
</dbReference>
<gene>
    <name evidence="12" type="primary">ABSGL_06919.1 scaffold 8678</name>
</gene>
<evidence type="ECO:0000256" key="1">
    <source>
        <dbReference type="ARBA" id="ARBA00006394"/>
    </source>
</evidence>
<evidence type="ECO:0000256" key="4">
    <source>
        <dbReference type="ARBA" id="ARBA00022532"/>
    </source>
</evidence>
<keyword evidence="5 8" id="KW-0808">Transferase</keyword>
<feature type="domain" description="Malate synthase N-terminal" evidence="10">
    <location>
        <begin position="12"/>
        <end position="73"/>
    </location>
</feature>
<dbReference type="InterPro" id="IPR019830">
    <property type="entry name" value="Malate_synthase_CS"/>
</dbReference>
<protein>
    <recommendedName>
        <fullName evidence="2 8">Malate synthase</fullName>
        <ecNumber evidence="2 8">2.3.3.9</ecNumber>
    </recommendedName>
</protein>
<dbReference type="SUPFAM" id="SSF51645">
    <property type="entry name" value="Malate synthase G"/>
    <property type="match status" value="1"/>
</dbReference>
<dbReference type="OMA" id="WHLPERH"/>
<feature type="domain" description="Malate synthase TIM barrel" evidence="9">
    <location>
        <begin position="167"/>
        <end position="412"/>
    </location>
</feature>
<dbReference type="PANTHER" id="PTHR42902:SF1">
    <property type="entry name" value="MALATE SYNTHASE 1-RELATED"/>
    <property type="match status" value="1"/>
</dbReference>
<dbReference type="PANTHER" id="PTHR42902">
    <property type="entry name" value="MALATE SYNTHASE"/>
    <property type="match status" value="1"/>
</dbReference>
<dbReference type="CDD" id="cd00727">
    <property type="entry name" value="malate_synt_A"/>
    <property type="match status" value="1"/>
</dbReference>
<dbReference type="EC" id="2.3.3.9" evidence="2 8"/>
<comment type="pathway">
    <text evidence="8">Carbohydrate metabolism; glyoxylate cycle; (S)-malate from isocitrate: step 2/2.</text>
</comment>
<feature type="domain" description="Malate synthase C-terminal" evidence="11">
    <location>
        <begin position="418"/>
        <end position="543"/>
    </location>
</feature>